<sequence length="219" mass="22907">MPAPPIPVDRYLTPADPPAAPDGFATIAQKIMTGIPQPITLDADFSAVLAVPTGLAGEWQQADPAAVVSASTVQTDACDPAANPATNPAASAPVGNVERSTARLLIQRNGTNVASVPLTAGLTFSVPADGGDAAGRLEVSVVSWDLRAGSMIGPGDYGSTLTLAWRRNDTGVQTFGPVPLNPFLRLRLPPHITMRSVVELSVAQTIYDRLRITIPRILR</sequence>
<name>A0A9X1RFS3_9BURK</name>
<organism evidence="1 2">
    <name type="scientific">Paraburkholderia tagetis</name>
    <dbReference type="NCBI Taxonomy" id="2913261"/>
    <lineage>
        <taxon>Bacteria</taxon>
        <taxon>Pseudomonadati</taxon>
        <taxon>Pseudomonadota</taxon>
        <taxon>Betaproteobacteria</taxon>
        <taxon>Burkholderiales</taxon>
        <taxon>Burkholderiaceae</taxon>
        <taxon>Paraburkholderia</taxon>
    </lineage>
</organism>
<evidence type="ECO:0000313" key="1">
    <source>
        <dbReference type="EMBL" id="MCG5072061.1"/>
    </source>
</evidence>
<reference evidence="1" key="1">
    <citation type="submission" date="2022-01" db="EMBL/GenBank/DDBJ databases">
        <title>Genome sequence and assembly of Parabukholderia sp. RG36.</title>
        <authorList>
            <person name="Chhetri G."/>
        </authorList>
    </citation>
    <scope>NUCLEOTIDE SEQUENCE</scope>
    <source>
        <strain evidence="1">RG36</strain>
    </source>
</reference>
<dbReference type="RefSeq" id="WP_238461828.1">
    <property type="nucleotide sequence ID" value="NZ_JAKLJA010000001.1"/>
</dbReference>
<comment type="caution">
    <text evidence="1">The sequence shown here is derived from an EMBL/GenBank/DDBJ whole genome shotgun (WGS) entry which is preliminary data.</text>
</comment>
<dbReference type="AlphaFoldDB" id="A0A9X1RFS3"/>
<evidence type="ECO:0000313" key="2">
    <source>
        <dbReference type="Proteomes" id="UP001139308"/>
    </source>
</evidence>
<dbReference type="EMBL" id="JAKLJA010000001">
    <property type="protein sequence ID" value="MCG5072061.1"/>
    <property type="molecule type" value="Genomic_DNA"/>
</dbReference>
<protein>
    <submittedName>
        <fullName evidence="1">Uncharacterized protein</fullName>
    </submittedName>
</protein>
<accession>A0A9X1RFS3</accession>
<gene>
    <name evidence="1" type="ORF">L5014_01575</name>
</gene>
<dbReference type="Proteomes" id="UP001139308">
    <property type="component" value="Unassembled WGS sequence"/>
</dbReference>
<keyword evidence="2" id="KW-1185">Reference proteome</keyword>
<proteinExistence type="predicted"/>